<organism evidence="1">
    <name type="scientific">Timema monikensis</name>
    <dbReference type="NCBI Taxonomy" id="170555"/>
    <lineage>
        <taxon>Eukaryota</taxon>
        <taxon>Metazoa</taxon>
        <taxon>Ecdysozoa</taxon>
        <taxon>Arthropoda</taxon>
        <taxon>Hexapoda</taxon>
        <taxon>Insecta</taxon>
        <taxon>Pterygota</taxon>
        <taxon>Neoptera</taxon>
        <taxon>Polyneoptera</taxon>
        <taxon>Phasmatodea</taxon>
        <taxon>Timematodea</taxon>
        <taxon>Timematoidea</taxon>
        <taxon>Timematidae</taxon>
        <taxon>Timema</taxon>
    </lineage>
</organism>
<dbReference type="EMBL" id="OB797791">
    <property type="protein sequence ID" value="CAD7434560.1"/>
    <property type="molecule type" value="Genomic_DNA"/>
</dbReference>
<gene>
    <name evidence="1" type="ORF">TMSB3V08_LOCUS11210</name>
</gene>
<protein>
    <submittedName>
        <fullName evidence="1">Uncharacterized protein</fullName>
    </submittedName>
</protein>
<accession>A0A7R9EIC4</accession>
<proteinExistence type="predicted"/>
<dbReference type="AlphaFoldDB" id="A0A7R9EIC4"/>
<sequence length="110" mass="12701">MIIPSDLVEQVLGFIDTDIQKTETHFRKAISSKERLDICVSSSLKADESPKKEYSNTRLHELDMNTCDTYNELNRLKLNVDNTHTPEMNWLTPYRIFVAGHFNPSITETV</sequence>
<reference evidence="1" key="1">
    <citation type="submission" date="2020-11" db="EMBL/GenBank/DDBJ databases">
        <authorList>
            <person name="Tran Van P."/>
        </authorList>
    </citation>
    <scope>NUCLEOTIDE SEQUENCE</scope>
</reference>
<name>A0A7R9EIC4_9NEOP</name>
<evidence type="ECO:0000313" key="1">
    <source>
        <dbReference type="EMBL" id="CAD7434560.1"/>
    </source>
</evidence>